<accession>A0A917AKP1</accession>
<evidence type="ECO:0000313" key="1">
    <source>
        <dbReference type="EMBL" id="GGE56255.1"/>
    </source>
</evidence>
<dbReference type="InterPro" id="IPR009920">
    <property type="entry name" value="HEPPP_synth_su1"/>
</dbReference>
<proteinExistence type="predicted"/>
<dbReference type="RefSeq" id="WP_188386698.1">
    <property type="nucleotide sequence ID" value="NZ_BMFK01000001.1"/>
</dbReference>
<gene>
    <name evidence="1" type="ORF">GCM10007140_03170</name>
</gene>
<dbReference type="EMBL" id="BMFK01000001">
    <property type="protein sequence ID" value="GGE56255.1"/>
    <property type="molecule type" value="Genomic_DNA"/>
</dbReference>
<dbReference type="SUPFAM" id="SSF48576">
    <property type="entry name" value="Terpenoid synthases"/>
    <property type="match status" value="1"/>
</dbReference>
<reference evidence="1" key="1">
    <citation type="journal article" date="2014" name="Int. J. Syst. Evol. Microbiol.">
        <title>Complete genome sequence of Corynebacterium casei LMG S-19264T (=DSM 44701T), isolated from a smear-ripened cheese.</title>
        <authorList>
            <consortium name="US DOE Joint Genome Institute (JGI-PGF)"/>
            <person name="Walter F."/>
            <person name="Albersmeier A."/>
            <person name="Kalinowski J."/>
            <person name="Ruckert C."/>
        </authorList>
    </citation>
    <scope>NUCLEOTIDE SEQUENCE</scope>
    <source>
        <strain evidence="1">CGMCC 1.12698</strain>
    </source>
</reference>
<reference evidence="1" key="2">
    <citation type="submission" date="2020-09" db="EMBL/GenBank/DDBJ databases">
        <authorList>
            <person name="Sun Q."/>
            <person name="Zhou Y."/>
        </authorList>
    </citation>
    <scope>NUCLEOTIDE SEQUENCE</scope>
    <source>
        <strain evidence="1">CGMCC 1.12698</strain>
    </source>
</reference>
<comment type="caution">
    <text evidence="1">The sequence shown here is derived from an EMBL/GenBank/DDBJ whole genome shotgun (WGS) entry which is preliminary data.</text>
</comment>
<dbReference type="Gene3D" id="1.20.120.1450">
    <property type="match status" value="1"/>
</dbReference>
<sequence length="241" mass="27866">MLHIQEMVSETRALLYKEVNHSFLNANIDEVEIDDIELAIVQTVLQQMTIPQEKVHHYAVTLMLIQVALDTHEKVVDKSDEARLNRQLTVLAGDYYSGLYYYLLAKEKDISLIRSLAEGISEINEHKIRVHTNHELTYDEWLSSIELIESMLLQKLCIHFDFVTNGTEISKLFLLNRLQKEYVHMKENGTSSLHGQLSELVEASSIIHMLSETIQRERELVEKSLQDEDYMPILAAIFPAK</sequence>
<dbReference type="Pfam" id="PF07307">
    <property type="entry name" value="HEPPP_synt_1"/>
    <property type="match status" value="1"/>
</dbReference>
<organism evidence="1 2">
    <name type="scientific">Priestia taiwanensis</name>
    <dbReference type="NCBI Taxonomy" id="1347902"/>
    <lineage>
        <taxon>Bacteria</taxon>
        <taxon>Bacillati</taxon>
        <taxon>Bacillota</taxon>
        <taxon>Bacilli</taxon>
        <taxon>Bacillales</taxon>
        <taxon>Bacillaceae</taxon>
        <taxon>Priestia</taxon>
    </lineage>
</organism>
<name>A0A917AKP1_9BACI</name>
<protein>
    <recommendedName>
        <fullName evidence="3">Heptaprenyl diphosphate synthase</fullName>
    </recommendedName>
</protein>
<dbReference type="Proteomes" id="UP000605259">
    <property type="component" value="Unassembled WGS sequence"/>
</dbReference>
<dbReference type="InterPro" id="IPR008949">
    <property type="entry name" value="Isoprenoid_synthase_dom_sf"/>
</dbReference>
<evidence type="ECO:0000313" key="2">
    <source>
        <dbReference type="Proteomes" id="UP000605259"/>
    </source>
</evidence>
<dbReference type="GO" id="GO:0009234">
    <property type="term" value="P:menaquinone biosynthetic process"/>
    <property type="evidence" value="ECO:0007669"/>
    <property type="project" value="InterPro"/>
</dbReference>
<evidence type="ECO:0008006" key="3">
    <source>
        <dbReference type="Google" id="ProtNLM"/>
    </source>
</evidence>
<dbReference type="AlphaFoldDB" id="A0A917AKP1"/>
<keyword evidence="2" id="KW-1185">Reference proteome</keyword>